<dbReference type="SUPFAM" id="SSF53448">
    <property type="entry name" value="Nucleotide-diphospho-sugar transferases"/>
    <property type="match status" value="1"/>
</dbReference>
<dbReference type="Proteomes" id="UP001595555">
    <property type="component" value="Unassembled WGS sequence"/>
</dbReference>
<accession>A0ABV7FBR3</accession>
<dbReference type="RefSeq" id="WP_378116850.1">
    <property type="nucleotide sequence ID" value="NZ_JBHRTF010000002.1"/>
</dbReference>
<evidence type="ECO:0000256" key="1">
    <source>
        <dbReference type="ARBA" id="ARBA00006739"/>
    </source>
</evidence>
<keyword evidence="3 5" id="KW-0808">Transferase</keyword>
<reference evidence="6" key="1">
    <citation type="journal article" date="2019" name="Int. J. Syst. Evol. Microbiol.">
        <title>The Global Catalogue of Microorganisms (GCM) 10K type strain sequencing project: providing services to taxonomists for standard genome sequencing and annotation.</title>
        <authorList>
            <consortium name="The Broad Institute Genomics Platform"/>
            <consortium name="The Broad Institute Genome Sequencing Center for Infectious Disease"/>
            <person name="Wu L."/>
            <person name="Ma J."/>
        </authorList>
    </citation>
    <scope>NUCLEOTIDE SEQUENCE [LARGE SCALE GENOMIC DNA]</scope>
    <source>
        <strain evidence="6">KCTC 52237</strain>
    </source>
</reference>
<name>A0ABV7FBR3_9GAMM</name>
<evidence type="ECO:0000313" key="6">
    <source>
        <dbReference type="Proteomes" id="UP001595555"/>
    </source>
</evidence>
<dbReference type="InterPro" id="IPR001173">
    <property type="entry name" value="Glyco_trans_2-like"/>
</dbReference>
<dbReference type="Pfam" id="PF00535">
    <property type="entry name" value="Glycos_transf_2"/>
    <property type="match status" value="1"/>
</dbReference>
<dbReference type="GO" id="GO:0016757">
    <property type="term" value="F:glycosyltransferase activity"/>
    <property type="evidence" value="ECO:0007669"/>
    <property type="project" value="UniProtKB-KW"/>
</dbReference>
<gene>
    <name evidence="5" type="ORF">ACFODX_05470</name>
</gene>
<evidence type="ECO:0000256" key="3">
    <source>
        <dbReference type="ARBA" id="ARBA00022679"/>
    </source>
</evidence>
<dbReference type="PANTHER" id="PTHR43179:SF12">
    <property type="entry name" value="GALACTOFURANOSYLTRANSFERASE GLFT2"/>
    <property type="match status" value="1"/>
</dbReference>
<evidence type="ECO:0000256" key="2">
    <source>
        <dbReference type="ARBA" id="ARBA00022676"/>
    </source>
</evidence>
<comment type="caution">
    <text evidence="5">The sequence shown here is derived from an EMBL/GenBank/DDBJ whole genome shotgun (WGS) entry which is preliminary data.</text>
</comment>
<proteinExistence type="inferred from homology"/>
<protein>
    <submittedName>
        <fullName evidence="5">Glycosyltransferase family 2 protein</fullName>
        <ecNumber evidence="5">2.4.-.-</ecNumber>
    </submittedName>
</protein>
<evidence type="ECO:0000313" key="5">
    <source>
        <dbReference type="EMBL" id="MFC3115001.1"/>
    </source>
</evidence>
<evidence type="ECO:0000259" key="4">
    <source>
        <dbReference type="Pfam" id="PF00535"/>
    </source>
</evidence>
<organism evidence="5 6">
    <name type="scientific">Cellvibrio fontiphilus</name>
    <dbReference type="NCBI Taxonomy" id="1815559"/>
    <lineage>
        <taxon>Bacteria</taxon>
        <taxon>Pseudomonadati</taxon>
        <taxon>Pseudomonadota</taxon>
        <taxon>Gammaproteobacteria</taxon>
        <taxon>Cellvibrionales</taxon>
        <taxon>Cellvibrionaceae</taxon>
        <taxon>Cellvibrio</taxon>
    </lineage>
</organism>
<keyword evidence="6" id="KW-1185">Reference proteome</keyword>
<keyword evidence="2 5" id="KW-0328">Glycosyltransferase</keyword>
<feature type="domain" description="Glycosyltransferase 2-like" evidence="4">
    <location>
        <begin position="7"/>
        <end position="148"/>
    </location>
</feature>
<sequence length="312" mass="35709">MNSMSVSLVILTYKRKPLLLSLMDSYWSLRDVLKEIIIVDNDSGEGLKSEIEDRYPSVSVIELQENVGTQGRNVGISRATADIVILLDDDVFDLSIDEVGRVVSAFEKNKELAALCFKVVHADSSELINWCHHKPKEFFANKSFETYEITEGAVAVRRDAFLAVGGFPGHFFISHEGPDLALRLMDAGYSIWYSPDIVVKHHQSTLGRPSWRRYYYDTRNVIWLSARNYPLLRAIRFLFVQLGAMLVYSARDGYLKYYFKAIFNALKGLKQELKERKVISNNTQQRLKLLSAEDESFYVKAKRRFLKSGVGI</sequence>
<dbReference type="Gene3D" id="3.90.550.10">
    <property type="entry name" value="Spore Coat Polysaccharide Biosynthesis Protein SpsA, Chain A"/>
    <property type="match status" value="1"/>
</dbReference>
<dbReference type="InterPro" id="IPR029044">
    <property type="entry name" value="Nucleotide-diphossugar_trans"/>
</dbReference>
<dbReference type="PANTHER" id="PTHR43179">
    <property type="entry name" value="RHAMNOSYLTRANSFERASE WBBL"/>
    <property type="match status" value="1"/>
</dbReference>
<dbReference type="EC" id="2.4.-.-" evidence="5"/>
<comment type="similarity">
    <text evidence="1">Belongs to the glycosyltransferase 2 family.</text>
</comment>
<dbReference type="EMBL" id="JBHRTF010000002">
    <property type="protein sequence ID" value="MFC3115001.1"/>
    <property type="molecule type" value="Genomic_DNA"/>
</dbReference>